<sequence>MLLLLVTCFNACQSGKGVYGLDWYNKQAACLLYYLEEDAAPACKREEVAGGSRSRCGGGGDHEHGPVEGVNNVVGVAAVGAGARGPDPGASHLPHANSRLARLLRLHPPRVGQPLLLIRSGKGRGLSEGEGAHGDGIFLFLLLLFLAPLPLCKRRGAEHLGLLPAATTEEGGAGEEVLLRGGDVAAL</sequence>
<dbReference type="EMBL" id="GBRH01171664">
    <property type="protein sequence ID" value="JAE26232.1"/>
    <property type="molecule type" value="Transcribed_RNA"/>
</dbReference>
<organism evidence="2">
    <name type="scientific">Arundo donax</name>
    <name type="common">Giant reed</name>
    <name type="synonym">Donax arundinaceus</name>
    <dbReference type="NCBI Taxonomy" id="35708"/>
    <lineage>
        <taxon>Eukaryota</taxon>
        <taxon>Viridiplantae</taxon>
        <taxon>Streptophyta</taxon>
        <taxon>Embryophyta</taxon>
        <taxon>Tracheophyta</taxon>
        <taxon>Spermatophyta</taxon>
        <taxon>Magnoliopsida</taxon>
        <taxon>Liliopsida</taxon>
        <taxon>Poales</taxon>
        <taxon>Poaceae</taxon>
        <taxon>PACMAD clade</taxon>
        <taxon>Arundinoideae</taxon>
        <taxon>Arundineae</taxon>
        <taxon>Arundo</taxon>
    </lineage>
</organism>
<reference evidence="2" key="1">
    <citation type="submission" date="2014-09" db="EMBL/GenBank/DDBJ databases">
        <authorList>
            <person name="Magalhaes I.L.F."/>
            <person name="Oliveira U."/>
            <person name="Santos F.R."/>
            <person name="Vidigal T.H.D.A."/>
            <person name="Brescovit A.D."/>
            <person name="Santos A.J."/>
        </authorList>
    </citation>
    <scope>NUCLEOTIDE SEQUENCE</scope>
    <source>
        <tissue evidence="2">Shoot tissue taken approximately 20 cm above the soil surface</tissue>
    </source>
</reference>
<evidence type="ECO:0000256" key="1">
    <source>
        <dbReference type="SAM" id="SignalP"/>
    </source>
</evidence>
<proteinExistence type="predicted"/>
<name>A0A0A9GP25_ARUDO</name>
<evidence type="ECO:0000313" key="2">
    <source>
        <dbReference type="EMBL" id="JAE26232.1"/>
    </source>
</evidence>
<feature type="signal peptide" evidence="1">
    <location>
        <begin position="1"/>
        <end position="17"/>
    </location>
</feature>
<protein>
    <submittedName>
        <fullName evidence="2">Uncharacterized protein</fullName>
    </submittedName>
</protein>
<reference evidence="2" key="2">
    <citation type="journal article" date="2015" name="Data Brief">
        <title>Shoot transcriptome of the giant reed, Arundo donax.</title>
        <authorList>
            <person name="Barrero R.A."/>
            <person name="Guerrero F.D."/>
            <person name="Moolhuijzen P."/>
            <person name="Goolsby J.A."/>
            <person name="Tidwell J."/>
            <person name="Bellgard S.E."/>
            <person name="Bellgard M.I."/>
        </authorList>
    </citation>
    <scope>NUCLEOTIDE SEQUENCE</scope>
    <source>
        <tissue evidence="2">Shoot tissue taken approximately 20 cm above the soil surface</tissue>
    </source>
</reference>
<accession>A0A0A9GP25</accession>
<dbReference type="AlphaFoldDB" id="A0A0A9GP25"/>
<keyword evidence="1" id="KW-0732">Signal</keyword>
<feature type="chain" id="PRO_5002046341" evidence="1">
    <location>
        <begin position="18"/>
        <end position="187"/>
    </location>
</feature>